<keyword evidence="5 6" id="KW-0472">Membrane</keyword>
<comment type="subcellular location">
    <subcellularLocation>
        <location evidence="1">Endoplasmic reticulum membrane</location>
        <topology evidence="1">Multi-pass membrane protein</topology>
    </subcellularLocation>
</comment>
<sequence length="138" mass="15845">MSSTTLYPTFSVRTTTVKKIPPDPVLASPENIAKRMAPHRTIPETIPRPCPDDQWFVNKPKSRIALFLWRKQIWLESTFALTVCEPWEEIVVLTIFAILGLAMFLALAVYLPQQLVFMKKRAVYYLWGEETVDLMGSS</sequence>
<reference evidence="7 8" key="1">
    <citation type="journal article" date="2018" name="Evol. Lett.">
        <title>Horizontal gene cluster transfer increased hallucinogenic mushroom diversity.</title>
        <authorList>
            <person name="Reynolds H.T."/>
            <person name="Vijayakumar V."/>
            <person name="Gluck-Thaler E."/>
            <person name="Korotkin H.B."/>
            <person name="Matheny P.B."/>
            <person name="Slot J.C."/>
        </authorList>
    </citation>
    <scope>NUCLEOTIDE SEQUENCE [LARGE SCALE GENOMIC DNA]</scope>
    <source>
        <strain evidence="7 8">2629</strain>
    </source>
</reference>
<keyword evidence="2 6" id="KW-0812">Transmembrane</keyword>
<evidence type="ECO:0000256" key="1">
    <source>
        <dbReference type="ARBA" id="ARBA00004477"/>
    </source>
</evidence>
<dbReference type="GO" id="GO:0005789">
    <property type="term" value="C:endoplasmic reticulum membrane"/>
    <property type="evidence" value="ECO:0007669"/>
    <property type="project" value="UniProtKB-SubCell"/>
</dbReference>
<evidence type="ECO:0000313" key="8">
    <source>
        <dbReference type="Proteomes" id="UP000284842"/>
    </source>
</evidence>
<dbReference type="OrthoDB" id="202672at2759"/>
<protein>
    <submittedName>
        <fullName evidence="7">Uncharacterized protein</fullName>
    </submittedName>
</protein>
<dbReference type="AlphaFoldDB" id="A0A409YY47"/>
<proteinExistence type="predicted"/>
<accession>A0A409YY47</accession>
<evidence type="ECO:0000256" key="3">
    <source>
        <dbReference type="ARBA" id="ARBA00022824"/>
    </source>
</evidence>
<evidence type="ECO:0000256" key="4">
    <source>
        <dbReference type="ARBA" id="ARBA00022989"/>
    </source>
</evidence>
<keyword evidence="3" id="KW-0256">Endoplasmic reticulum</keyword>
<dbReference type="STRING" id="181874.A0A409YY47"/>
<keyword evidence="4 6" id="KW-1133">Transmembrane helix</keyword>
<dbReference type="EMBL" id="NHTK01000317">
    <property type="protein sequence ID" value="PPR07888.1"/>
    <property type="molecule type" value="Genomic_DNA"/>
</dbReference>
<feature type="transmembrane region" description="Helical" evidence="6">
    <location>
        <begin position="90"/>
        <end position="111"/>
    </location>
</feature>
<dbReference type="Pfam" id="PF11779">
    <property type="entry name" value="SPT_ssu-like"/>
    <property type="match status" value="1"/>
</dbReference>
<dbReference type="Proteomes" id="UP000284842">
    <property type="component" value="Unassembled WGS sequence"/>
</dbReference>
<comment type="caution">
    <text evidence="7">The sequence shown here is derived from an EMBL/GenBank/DDBJ whole genome shotgun (WGS) entry which is preliminary data.</text>
</comment>
<keyword evidence="8" id="KW-1185">Reference proteome</keyword>
<evidence type="ECO:0000256" key="5">
    <source>
        <dbReference type="ARBA" id="ARBA00023136"/>
    </source>
</evidence>
<gene>
    <name evidence="7" type="ORF">CVT24_005625</name>
</gene>
<name>A0A409YY47_9AGAR</name>
<organism evidence="7 8">
    <name type="scientific">Panaeolus cyanescens</name>
    <dbReference type="NCBI Taxonomy" id="181874"/>
    <lineage>
        <taxon>Eukaryota</taxon>
        <taxon>Fungi</taxon>
        <taxon>Dikarya</taxon>
        <taxon>Basidiomycota</taxon>
        <taxon>Agaricomycotina</taxon>
        <taxon>Agaricomycetes</taxon>
        <taxon>Agaricomycetidae</taxon>
        <taxon>Agaricales</taxon>
        <taxon>Agaricineae</taxon>
        <taxon>Galeropsidaceae</taxon>
        <taxon>Panaeolus</taxon>
    </lineage>
</organism>
<dbReference type="InterPro" id="IPR024512">
    <property type="entry name" value="Ser_palmitoyltrfase_ssu-like"/>
</dbReference>
<evidence type="ECO:0000256" key="2">
    <source>
        <dbReference type="ARBA" id="ARBA00022692"/>
    </source>
</evidence>
<dbReference type="InParanoid" id="A0A409YY47"/>
<evidence type="ECO:0000256" key="6">
    <source>
        <dbReference type="SAM" id="Phobius"/>
    </source>
</evidence>
<evidence type="ECO:0000313" key="7">
    <source>
        <dbReference type="EMBL" id="PPR07888.1"/>
    </source>
</evidence>